<dbReference type="AlphaFoldDB" id="A0A096B1J5"/>
<dbReference type="PROSITE" id="PS01070">
    <property type="entry name" value="NUCLEASE_NON_SPEC"/>
    <property type="match status" value="1"/>
</dbReference>
<dbReference type="EC" id="3.1.30.-" evidence="10"/>
<dbReference type="Pfam" id="PF01223">
    <property type="entry name" value="Endonuclease_NS"/>
    <property type="match status" value="1"/>
</dbReference>
<evidence type="ECO:0000256" key="9">
    <source>
        <dbReference type="PIRSR" id="PIRSR640255-2"/>
    </source>
</evidence>
<dbReference type="SUPFAM" id="SSF54060">
    <property type="entry name" value="His-Me finger endonucleases"/>
    <property type="match status" value="1"/>
</dbReference>
<dbReference type="CDD" id="cd00091">
    <property type="entry name" value="NUC"/>
    <property type="match status" value="1"/>
</dbReference>
<evidence type="ECO:0000313" key="14">
    <source>
        <dbReference type="EMBL" id="KGF52950.1"/>
    </source>
</evidence>
<evidence type="ECO:0000256" key="2">
    <source>
        <dbReference type="ARBA" id="ARBA00010052"/>
    </source>
</evidence>
<evidence type="ECO:0000256" key="10">
    <source>
        <dbReference type="RuleBase" id="RU366055"/>
    </source>
</evidence>
<dbReference type="OrthoDB" id="9811262at2"/>
<dbReference type="GO" id="GO:0004519">
    <property type="term" value="F:endonuclease activity"/>
    <property type="evidence" value="ECO:0007669"/>
    <property type="project" value="UniProtKB-UniRule"/>
</dbReference>
<organism evidence="14 15">
    <name type="scientific">Prevotella amnii DNF00058</name>
    <dbReference type="NCBI Taxonomy" id="1401066"/>
    <lineage>
        <taxon>Bacteria</taxon>
        <taxon>Pseudomonadati</taxon>
        <taxon>Bacteroidota</taxon>
        <taxon>Bacteroidia</taxon>
        <taxon>Bacteroidales</taxon>
        <taxon>Prevotellaceae</taxon>
        <taxon>Prevotella</taxon>
    </lineage>
</organism>
<keyword evidence="11" id="KW-0732">Signal</keyword>
<dbReference type="PANTHER" id="PTHR13966:SF5">
    <property type="entry name" value="ENDONUCLEASE G, MITOCHONDRIAL"/>
    <property type="match status" value="1"/>
</dbReference>
<dbReference type="InterPro" id="IPR018524">
    <property type="entry name" value="DNA/RNA_endonuclease_AS"/>
</dbReference>
<feature type="active site" description="Proton acceptor" evidence="8">
    <location>
        <position position="145"/>
    </location>
</feature>
<name>A0A096B1J5_9BACT</name>
<evidence type="ECO:0000256" key="4">
    <source>
        <dbReference type="ARBA" id="ARBA00022723"/>
    </source>
</evidence>
<keyword evidence="7" id="KW-0460">Magnesium</keyword>
<dbReference type="SMART" id="SM00892">
    <property type="entry name" value="Endonuclease_NS"/>
    <property type="match status" value="1"/>
</dbReference>
<evidence type="ECO:0000256" key="6">
    <source>
        <dbReference type="ARBA" id="ARBA00022801"/>
    </source>
</evidence>
<dbReference type="PANTHER" id="PTHR13966">
    <property type="entry name" value="ENDONUCLEASE RELATED"/>
    <property type="match status" value="1"/>
</dbReference>
<dbReference type="Proteomes" id="UP000029614">
    <property type="component" value="Unassembled WGS sequence"/>
</dbReference>
<sequence>MKPKKLIYLITLCIAFITCKAVKDPQKSTTATPLTQYANIKEKPVSGKAHTASSNAYGSSFNTSATFNFLPRNPRNLPSKTLNRMGYTVSYNPVTKQPNWVAWHLTSWRTYGEATRKGIEFQADYDVANPVDTYDYVRSGFDRGHMCPAADNKWSQKAMIQSFLMTNVCPQTHALNAGLWNSLETQCRNWARKYGSVYVVSGPIFTRGSHQYIGSHHVMVPEAFFKVVLCLEGKPRAIGWIVRNTDEKGRKKTHFINTIDQVERITGFDFFPALPDKIENKIEAEANFTQF</sequence>
<keyword evidence="15" id="KW-1185">Reference proteome</keyword>
<keyword evidence="3 10" id="KW-0540">Nuclease</keyword>
<evidence type="ECO:0000256" key="1">
    <source>
        <dbReference type="ARBA" id="ARBA00001946"/>
    </source>
</evidence>
<dbReference type="Gene3D" id="3.40.570.10">
    <property type="entry name" value="Extracellular Endonuclease, subunit A"/>
    <property type="match status" value="1"/>
</dbReference>
<dbReference type="GO" id="GO:0046872">
    <property type="term" value="F:metal ion binding"/>
    <property type="evidence" value="ECO:0007669"/>
    <property type="project" value="UniProtKB-KW"/>
</dbReference>
<comment type="cofactor">
    <cofactor evidence="1 10">
        <name>Mg(2+)</name>
        <dbReference type="ChEBI" id="CHEBI:18420"/>
    </cofactor>
</comment>
<evidence type="ECO:0000256" key="8">
    <source>
        <dbReference type="PIRSR" id="PIRSR640255-1"/>
    </source>
</evidence>
<protein>
    <recommendedName>
        <fullName evidence="10">Endonuclease</fullName>
        <ecNumber evidence="10">3.1.30.-</ecNumber>
    </recommendedName>
</protein>
<proteinExistence type="inferred from homology"/>
<accession>A0A096B1J5</accession>
<evidence type="ECO:0000256" key="5">
    <source>
        <dbReference type="ARBA" id="ARBA00022759"/>
    </source>
</evidence>
<comment type="similarity">
    <text evidence="2 10">Belongs to the DNA/RNA non-specific endonuclease family.</text>
</comment>
<evidence type="ECO:0000256" key="7">
    <source>
        <dbReference type="ARBA" id="ARBA00022842"/>
    </source>
</evidence>
<evidence type="ECO:0000313" key="15">
    <source>
        <dbReference type="Proteomes" id="UP000029614"/>
    </source>
</evidence>
<dbReference type="InterPro" id="IPR001604">
    <property type="entry name" value="Endo_G_ENPP1-like_dom"/>
</dbReference>
<dbReference type="EMBL" id="JRNU01000005">
    <property type="protein sequence ID" value="KGF52950.1"/>
    <property type="molecule type" value="Genomic_DNA"/>
</dbReference>
<feature type="domain" description="ENPP1-3/EXOG-like endonuclease/phosphodiesterase" evidence="12">
    <location>
        <begin position="84"/>
        <end position="277"/>
    </location>
</feature>
<dbReference type="InterPro" id="IPR044925">
    <property type="entry name" value="His-Me_finger_sf"/>
</dbReference>
<keyword evidence="6 10" id="KW-0378">Hydrolase</keyword>
<feature type="signal peptide" evidence="11">
    <location>
        <begin position="1"/>
        <end position="23"/>
    </location>
</feature>
<evidence type="ECO:0000256" key="11">
    <source>
        <dbReference type="SAM" id="SignalP"/>
    </source>
</evidence>
<dbReference type="SMART" id="SM00477">
    <property type="entry name" value="NUC"/>
    <property type="match status" value="1"/>
</dbReference>
<dbReference type="InterPro" id="IPR020821">
    <property type="entry name" value="ENPP1-3/EXOG-like_nuc-like"/>
</dbReference>
<dbReference type="RefSeq" id="WP_036854247.1">
    <property type="nucleotide sequence ID" value="NZ_JRNU01000005.1"/>
</dbReference>
<keyword evidence="4 9" id="KW-0479">Metal-binding</keyword>
<feature type="chain" id="PRO_5001916849" description="Endonuclease" evidence="11">
    <location>
        <begin position="24"/>
        <end position="291"/>
    </location>
</feature>
<evidence type="ECO:0000259" key="12">
    <source>
        <dbReference type="SMART" id="SM00477"/>
    </source>
</evidence>
<feature type="domain" description="DNA/RNA non-specific endonuclease/pyrophosphatase/phosphodiesterase" evidence="13">
    <location>
        <begin position="83"/>
        <end position="277"/>
    </location>
</feature>
<dbReference type="InterPro" id="IPR044929">
    <property type="entry name" value="DNA/RNA_non-sp_Endonuclease_sf"/>
</dbReference>
<reference evidence="14 15" key="1">
    <citation type="submission" date="2014-07" db="EMBL/GenBank/DDBJ databases">
        <authorList>
            <person name="McCorrison J."/>
            <person name="Sanka R."/>
            <person name="Torralba M."/>
            <person name="Gillis M."/>
            <person name="Haft D.H."/>
            <person name="Methe B."/>
            <person name="Sutton G."/>
            <person name="Nelson K.E."/>
        </authorList>
    </citation>
    <scope>NUCLEOTIDE SEQUENCE [LARGE SCALE GENOMIC DNA]</scope>
    <source>
        <strain evidence="14 15">DNF00058</strain>
    </source>
</reference>
<keyword evidence="5 10" id="KW-0255">Endonuclease</keyword>
<evidence type="ECO:0000256" key="3">
    <source>
        <dbReference type="ARBA" id="ARBA00022722"/>
    </source>
</evidence>
<dbReference type="GO" id="GO:0003676">
    <property type="term" value="F:nucleic acid binding"/>
    <property type="evidence" value="ECO:0007669"/>
    <property type="project" value="InterPro"/>
</dbReference>
<dbReference type="InterPro" id="IPR040255">
    <property type="entry name" value="Non-specific_endonuclease"/>
</dbReference>
<gene>
    <name evidence="14" type="ORF">HMPREF9302_02080</name>
</gene>
<evidence type="ECO:0000259" key="13">
    <source>
        <dbReference type="SMART" id="SM00892"/>
    </source>
</evidence>
<comment type="caution">
    <text evidence="14">The sequence shown here is derived from an EMBL/GenBank/DDBJ whole genome shotgun (WGS) entry which is preliminary data.</text>
</comment>
<feature type="binding site" evidence="9">
    <location>
        <position position="176"/>
    </location>
    <ligand>
        <name>Mg(2+)</name>
        <dbReference type="ChEBI" id="CHEBI:18420"/>
        <note>catalytic</note>
    </ligand>
</feature>
<dbReference type="GO" id="GO:0016787">
    <property type="term" value="F:hydrolase activity"/>
    <property type="evidence" value="ECO:0007669"/>
    <property type="project" value="UniProtKB-KW"/>
</dbReference>